<dbReference type="STRING" id="1122213.GCA_000423365_02764"/>
<evidence type="ECO:0000313" key="2">
    <source>
        <dbReference type="Proteomes" id="UP000258927"/>
    </source>
</evidence>
<evidence type="ECO:0000313" key="1">
    <source>
        <dbReference type="EMBL" id="AVX02595.1"/>
    </source>
</evidence>
<dbReference type="Proteomes" id="UP000258927">
    <property type="component" value="Chromosome"/>
</dbReference>
<protein>
    <submittedName>
        <fullName evidence="1">Uncharacterized protein</fullName>
    </submittedName>
</protein>
<sequence length="58" mass="6451">MLGVVELAVNNALGNAERLMRVTDAKRLFLRSLQGSKLSRSICDWGRKDVQHGRPEGT</sequence>
<dbReference type="EMBL" id="CP021330">
    <property type="protein sequence ID" value="AVX02595.1"/>
    <property type="molecule type" value="Genomic_DNA"/>
</dbReference>
<name>A0A2R4M9G2_9HYPH</name>
<dbReference type="AlphaFoldDB" id="A0A2R4M9G2"/>
<proteinExistence type="predicted"/>
<accession>A0A2R4M9G2</accession>
<organism evidence="1 2">
    <name type="scientific">Maritalea myrionectae</name>
    <dbReference type="NCBI Taxonomy" id="454601"/>
    <lineage>
        <taxon>Bacteria</taxon>
        <taxon>Pseudomonadati</taxon>
        <taxon>Pseudomonadota</taxon>
        <taxon>Alphaproteobacteria</taxon>
        <taxon>Hyphomicrobiales</taxon>
        <taxon>Devosiaceae</taxon>
        <taxon>Maritalea</taxon>
    </lineage>
</organism>
<reference evidence="1 2" key="1">
    <citation type="submission" date="2017-05" db="EMBL/GenBank/DDBJ databases">
        <title>Genome Analysis of Maritalea myrionectae HL2708#5.</title>
        <authorList>
            <consortium name="Cotde Inc.-PKNU"/>
            <person name="Jang D."/>
            <person name="Oh H.-M."/>
        </authorList>
    </citation>
    <scope>NUCLEOTIDE SEQUENCE [LARGE SCALE GENOMIC DNA]</scope>
    <source>
        <strain evidence="1 2">HL2708#5</strain>
    </source>
</reference>
<gene>
    <name evidence="1" type="ORF">MXMO3_00047</name>
</gene>
<keyword evidence="2" id="KW-1185">Reference proteome</keyword>
<dbReference type="KEGG" id="mmyr:MXMO3_00047"/>